<dbReference type="InterPro" id="IPR051055">
    <property type="entry name" value="PIF1_helicase"/>
</dbReference>
<gene>
    <name evidence="3" type="ORF">KUF71_005747</name>
</gene>
<evidence type="ECO:0000313" key="4">
    <source>
        <dbReference type="Proteomes" id="UP001219518"/>
    </source>
</evidence>
<keyword evidence="1" id="KW-0067">ATP-binding</keyword>
<keyword evidence="1" id="KW-0227">DNA damage</keyword>
<comment type="caution">
    <text evidence="3">The sequence shown here is derived from an EMBL/GenBank/DDBJ whole genome shotgun (WGS) entry which is preliminary data.</text>
</comment>
<keyword evidence="1 3" id="KW-0347">Helicase</keyword>
<organism evidence="3 4">
    <name type="scientific">Frankliniella fusca</name>
    <dbReference type="NCBI Taxonomy" id="407009"/>
    <lineage>
        <taxon>Eukaryota</taxon>
        <taxon>Metazoa</taxon>
        <taxon>Ecdysozoa</taxon>
        <taxon>Arthropoda</taxon>
        <taxon>Hexapoda</taxon>
        <taxon>Insecta</taxon>
        <taxon>Pterygota</taxon>
        <taxon>Neoptera</taxon>
        <taxon>Paraneoptera</taxon>
        <taxon>Thysanoptera</taxon>
        <taxon>Terebrantia</taxon>
        <taxon>Thripoidea</taxon>
        <taxon>Thripidae</taxon>
        <taxon>Frankliniella</taxon>
    </lineage>
</organism>
<feature type="domain" description="DNA helicase Pif1-like DEAD-box helicase" evidence="2">
    <location>
        <begin position="2"/>
        <end position="57"/>
    </location>
</feature>
<comment type="cofactor">
    <cofactor evidence="1">
        <name>Mg(2+)</name>
        <dbReference type="ChEBI" id="CHEBI:18420"/>
    </cofactor>
</comment>
<dbReference type="EC" id="5.6.2.3" evidence="1"/>
<protein>
    <recommendedName>
        <fullName evidence="1">ATP-dependent DNA helicase</fullName>
        <ecNumber evidence="1">5.6.2.3</ecNumber>
    </recommendedName>
</protein>
<keyword evidence="1" id="KW-0234">DNA repair</keyword>
<sequence>MEKVKFIVLDEFSMVSCSLLGMIDKRIREGTGKDEPFGGLNVYLCGDYKQLPPVMGTALYGGVCHSELALHGRNMFDSFEAHCVLTKGHRPSDVIFQELLDRLSVGEVTEEDYDMLSRRFASSGDERKNFDDAIHLFANKVQVALYNDHKLRNQLDESGNFVGDKL</sequence>
<dbReference type="GO" id="GO:0043139">
    <property type="term" value="F:5'-3' DNA helicase activity"/>
    <property type="evidence" value="ECO:0007669"/>
    <property type="project" value="UniProtKB-EC"/>
</dbReference>
<dbReference type="Proteomes" id="UP001219518">
    <property type="component" value="Unassembled WGS sequence"/>
</dbReference>
<reference evidence="3" key="1">
    <citation type="submission" date="2021-07" db="EMBL/GenBank/DDBJ databases">
        <authorList>
            <person name="Catto M.A."/>
            <person name="Jacobson A."/>
            <person name="Kennedy G."/>
            <person name="Labadie P."/>
            <person name="Hunt B.G."/>
            <person name="Srinivasan R."/>
        </authorList>
    </citation>
    <scope>NUCLEOTIDE SEQUENCE</scope>
    <source>
        <strain evidence="3">PL_HMW_Pooled</strain>
        <tissue evidence="3">Head</tissue>
    </source>
</reference>
<dbReference type="Gene3D" id="3.40.50.300">
    <property type="entry name" value="P-loop containing nucleotide triphosphate hydrolases"/>
    <property type="match status" value="1"/>
</dbReference>
<dbReference type="GO" id="GO:0006310">
    <property type="term" value="P:DNA recombination"/>
    <property type="evidence" value="ECO:0007669"/>
    <property type="project" value="UniProtKB-KW"/>
</dbReference>
<dbReference type="AlphaFoldDB" id="A0AAE1H5V5"/>
<dbReference type="EMBL" id="JAHWGI010000432">
    <property type="protein sequence ID" value="KAK3915401.1"/>
    <property type="molecule type" value="Genomic_DNA"/>
</dbReference>
<dbReference type="GO" id="GO:0006281">
    <property type="term" value="P:DNA repair"/>
    <property type="evidence" value="ECO:0007669"/>
    <property type="project" value="UniProtKB-KW"/>
</dbReference>
<proteinExistence type="inferred from homology"/>
<comment type="similarity">
    <text evidence="1">Belongs to the helicase family.</text>
</comment>
<keyword evidence="4" id="KW-1185">Reference proteome</keyword>
<accession>A0AAE1H5V5</accession>
<dbReference type="GO" id="GO:0005524">
    <property type="term" value="F:ATP binding"/>
    <property type="evidence" value="ECO:0007669"/>
    <property type="project" value="UniProtKB-KW"/>
</dbReference>
<keyword evidence="1" id="KW-0547">Nucleotide-binding</keyword>
<dbReference type="SUPFAM" id="SSF52540">
    <property type="entry name" value="P-loop containing nucleoside triphosphate hydrolases"/>
    <property type="match status" value="1"/>
</dbReference>
<evidence type="ECO:0000259" key="2">
    <source>
        <dbReference type="Pfam" id="PF05970"/>
    </source>
</evidence>
<keyword evidence="1" id="KW-0233">DNA recombination</keyword>
<comment type="catalytic activity">
    <reaction evidence="1">
        <text>ATP + H2O = ADP + phosphate + H(+)</text>
        <dbReference type="Rhea" id="RHEA:13065"/>
        <dbReference type="ChEBI" id="CHEBI:15377"/>
        <dbReference type="ChEBI" id="CHEBI:15378"/>
        <dbReference type="ChEBI" id="CHEBI:30616"/>
        <dbReference type="ChEBI" id="CHEBI:43474"/>
        <dbReference type="ChEBI" id="CHEBI:456216"/>
        <dbReference type="EC" id="5.6.2.3"/>
    </reaction>
</comment>
<dbReference type="GO" id="GO:0016787">
    <property type="term" value="F:hydrolase activity"/>
    <property type="evidence" value="ECO:0007669"/>
    <property type="project" value="UniProtKB-KW"/>
</dbReference>
<name>A0AAE1H5V5_9NEOP</name>
<dbReference type="InterPro" id="IPR027417">
    <property type="entry name" value="P-loop_NTPase"/>
</dbReference>
<dbReference type="GO" id="GO:0000723">
    <property type="term" value="P:telomere maintenance"/>
    <property type="evidence" value="ECO:0007669"/>
    <property type="project" value="InterPro"/>
</dbReference>
<reference evidence="3" key="2">
    <citation type="journal article" date="2023" name="BMC Genomics">
        <title>Pest status, molecular evolution, and epigenetic factors derived from the genome assembly of Frankliniella fusca, a thysanopteran phytovirus vector.</title>
        <authorList>
            <person name="Catto M.A."/>
            <person name="Labadie P.E."/>
            <person name="Jacobson A.L."/>
            <person name="Kennedy G.G."/>
            <person name="Srinivasan R."/>
            <person name="Hunt B.G."/>
        </authorList>
    </citation>
    <scope>NUCLEOTIDE SEQUENCE</scope>
    <source>
        <strain evidence="3">PL_HMW_Pooled</strain>
    </source>
</reference>
<keyword evidence="1" id="KW-0378">Hydrolase</keyword>
<dbReference type="PANTHER" id="PTHR47642">
    <property type="entry name" value="ATP-DEPENDENT DNA HELICASE"/>
    <property type="match status" value="1"/>
</dbReference>
<evidence type="ECO:0000313" key="3">
    <source>
        <dbReference type="EMBL" id="KAK3915401.1"/>
    </source>
</evidence>
<evidence type="ECO:0000256" key="1">
    <source>
        <dbReference type="RuleBase" id="RU363044"/>
    </source>
</evidence>
<dbReference type="InterPro" id="IPR010285">
    <property type="entry name" value="DNA_helicase_pif1-like_DEAD"/>
</dbReference>
<dbReference type="Pfam" id="PF05970">
    <property type="entry name" value="PIF1"/>
    <property type="match status" value="1"/>
</dbReference>